<gene>
    <name evidence="14" type="ORF">SAMN05444170_2334</name>
</gene>
<evidence type="ECO:0000256" key="7">
    <source>
        <dbReference type="ARBA" id="ARBA00023065"/>
    </source>
</evidence>
<dbReference type="GO" id="GO:0009279">
    <property type="term" value="C:cell outer membrane"/>
    <property type="evidence" value="ECO:0007669"/>
    <property type="project" value="UniProtKB-SubCell"/>
</dbReference>
<evidence type="ECO:0000256" key="4">
    <source>
        <dbReference type="ARBA" id="ARBA00022452"/>
    </source>
</evidence>
<keyword evidence="7" id="KW-0406">Ion transport</keyword>
<organism evidence="14 15">
    <name type="scientific">Bradyrhizobium erythrophlei</name>
    <dbReference type="NCBI Taxonomy" id="1437360"/>
    <lineage>
        <taxon>Bacteria</taxon>
        <taxon>Pseudomonadati</taxon>
        <taxon>Pseudomonadota</taxon>
        <taxon>Alphaproteobacteria</taxon>
        <taxon>Hyphomicrobiales</taxon>
        <taxon>Nitrobacteraceae</taxon>
        <taxon>Bradyrhizobium</taxon>
    </lineage>
</organism>
<feature type="signal peptide" evidence="12">
    <location>
        <begin position="1"/>
        <end position="21"/>
    </location>
</feature>
<comment type="subunit">
    <text evidence="2">Homotrimer.</text>
</comment>
<dbReference type="PANTHER" id="PTHR34501:SF9">
    <property type="entry name" value="MAJOR OUTER MEMBRANE PROTEIN P.IA"/>
    <property type="match status" value="1"/>
</dbReference>
<dbReference type="GO" id="GO:0006811">
    <property type="term" value="P:monoatomic ion transport"/>
    <property type="evidence" value="ECO:0007669"/>
    <property type="project" value="UniProtKB-KW"/>
</dbReference>
<feature type="chain" id="PRO_5013223861" evidence="12">
    <location>
        <begin position="22"/>
        <end position="583"/>
    </location>
</feature>
<evidence type="ECO:0000256" key="8">
    <source>
        <dbReference type="ARBA" id="ARBA00023114"/>
    </source>
</evidence>
<evidence type="ECO:0000256" key="3">
    <source>
        <dbReference type="ARBA" id="ARBA00022448"/>
    </source>
</evidence>
<evidence type="ECO:0000259" key="13">
    <source>
        <dbReference type="Pfam" id="PF13609"/>
    </source>
</evidence>
<dbReference type="CDD" id="cd00342">
    <property type="entry name" value="gram_neg_porins"/>
    <property type="match status" value="1"/>
</dbReference>
<dbReference type="PANTHER" id="PTHR34501">
    <property type="entry name" value="PROTEIN YDDL-RELATED"/>
    <property type="match status" value="1"/>
</dbReference>
<keyword evidence="5" id="KW-0812">Transmembrane</keyword>
<dbReference type="Pfam" id="PF13609">
    <property type="entry name" value="Porin_4"/>
    <property type="match status" value="1"/>
</dbReference>
<proteinExistence type="predicted"/>
<dbReference type="RefSeq" id="WP_072818010.1">
    <property type="nucleotide sequence ID" value="NZ_LT670849.1"/>
</dbReference>
<evidence type="ECO:0000256" key="11">
    <source>
        <dbReference type="SAM" id="Coils"/>
    </source>
</evidence>
<protein>
    <submittedName>
        <fullName evidence="14">Outer membrane protein (Porin)</fullName>
    </submittedName>
</protein>
<keyword evidence="8" id="KW-0626">Porin</keyword>
<keyword evidence="4" id="KW-1134">Transmembrane beta strand</keyword>
<feature type="coiled-coil region" evidence="11">
    <location>
        <begin position="17"/>
        <end position="58"/>
    </location>
</feature>
<name>A0A1M7TPX1_9BRAD</name>
<dbReference type="EMBL" id="LT670849">
    <property type="protein sequence ID" value="SHN72792.1"/>
    <property type="molecule type" value="Genomic_DNA"/>
</dbReference>
<evidence type="ECO:0000256" key="1">
    <source>
        <dbReference type="ARBA" id="ARBA00004571"/>
    </source>
</evidence>
<evidence type="ECO:0000256" key="5">
    <source>
        <dbReference type="ARBA" id="ARBA00022692"/>
    </source>
</evidence>
<dbReference type="OrthoDB" id="5932506at2"/>
<dbReference type="InterPro" id="IPR033900">
    <property type="entry name" value="Gram_neg_porin_domain"/>
</dbReference>
<evidence type="ECO:0000313" key="14">
    <source>
        <dbReference type="EMBL" id="SHN72792.1"/>
    </source>
</evidence>
<comment type="subcellular location">
    <subcellularLocation>
        <location evidence="1">Cell outer membrane</location>
        <topology evidence="1">Multi-pass membrane protein</topology>
    </subcellularLocation>
</comment>
<evidence type="ECO:0000313" key="15">
    <source>
        <dbReference type="Proteomes" id="UP000184096"/>
    </source>
</evidence>
<dbReference type="Gene3D" id="2.40.160.10">
    <property type="entry name" value="Porin"/>
    <property type="match status" value="1"/>
</dbReference>
<evidence type="ECO:0000256" key="12">
    <source>
        <dbReference type="SAM" id="SignalP"/>
    </source>
</evidence>
<dbReference type="InterPro" id="IPR050298">
    <property type="entry name" value="Gram-neg_bact_OMP"/>
</dbReference>
<dbReference type="AlphaFoldDB" id="A0A1M7TPX1"/>
<dbReference type="GO" id="GO:0015288">
    <property type="term" value="F:porin activity"/>
    <property type="evidence" value="ECO:0007669"/>
    <property type="project" value="UniProtKB-KW"/>
</dbReference>
<keyword evidence="9" id="KW-0472">Membrane</keyword>
<evidence type="ECO:0000256" key="9">
    <source>
        <dbReference type="ARBA" id="ARBA00023136"/>
    </source>
</evidence>
<keyword evidence="15" id="KW-1185">Reference proteome</keyword>
<keyword evidence="11" id="KW-0175">Coiled coil</keyword>
<reference evidence="15" key="1">
    <citation type="submission" date="2016-11" db="EMBL/GenBank/DDBJ databases">
        <authorList>
            <person name="Varghese N."/>
            <person name="Submissions S."/>
        </authorList>
    </citation>
    <scope>NUCLEOTIDE SEQUENCE [LARGE SCALE GENOMIC DNA]</scope>
    <source>
        <strain evidence="15">GAS401</strain>
    </source>
</reference>
<keyword evidence="10" id="KW-0998">Cell outer membrane</keyword>
<evidence type="ECO:0000256" key="10">
    <source>
        <dbReference type="ARBA" id="ARBA00023237"/>
    </source>
</evidence>
<evidence type="ECO:0000256" key="6">
    <source>
        <dbReference type="ARBA" id="ARBA00022729"/>
    </source>
</evidence>
<keyword evidence="6 12" id="KW-0732">Signal</keyword>
<dbReference type="GO" id="GO:0046930">
    <property type="term" value="C:pore complex"/>
    <property type="evidence" value="ECO:0007669"/>
    <property type="project" value="UniProtKB-KW"/>
</dbReference>
<sequence>MKRTFISAAAILAFAATAAHADELTDIQAQAKQLREQNAAMTKRLADIEKRQKALEAQKSAVPTISPVDAMAADLPYKAAVKARPVENDDICIKGVCVYGNFDMGVAYFQHGNAFSPLAGFPQNAPMEKAGNGAQFGATPNMLSTSFIGLRGKQEIGDNLYAVFNLQTLFNPASGANANGIGAIVQNNGLGNANTLGTANAYGDSSKAGQMFNNAAYFGISSPTYGTLTMGRQSALSSDLVVNYDALSGSNMWSLITNEGATGGAGNTENRIFNNSFEYRLNIGPVRLAALTQLRDGNNSSIGNAFQGNIGFDYMGLSMDAVGGKIFQSVSFSGGPLSTAQVNAIAANQLGTLGPAGFAGTGTIACNLGCLPGTVSDNTNFQIAARYTIGPWKFYGGYEFINKSNPDNPLTAGANVLGGYALGFANNNNYVTDGHFDVFWAGVKYSITPALDIAASYYGFRQHFFTQGAAAGTGAGTLFANTPGGALANNGGFGATTAGQQAACAANSAIATNCAGGEDMFGIALDWRFARHVDFYAGVAYSQRNGGLAAAFVQSNQNGTLTGTNVKTTVSTFDPGIGLRYQF</sequence>
<evidence type="ECO:0000256" key="2">
    <source>
        <dbReference type="ARBA" id="ARBA00011233"/>
    </source>
</evidence>
<feature type="domain" description="Porin" evidence="13">
    <location>
        <begin position="10"/>
        <end position="458"/>
    </location>
</feature>
<dbReference type="InterPro" id="IPR023614">
    <property type="entry name" value="Porin_dom_sf"/>
</dbReference>
<dbReference type="SUPFAM" id="SSF56935">
    <property type="entry name" value="Porins"/>
    <property type="match status" value="1"/>
</dbReference>
<keyword evidence="3" id="KW-0813">Transport</keyword>
<dbReference type="Proteomes" id="UP000184096">
    <property type="component" value="Chromosome I"/>
</dbReference>
<accession>A0A1M7TPX1</accession>